<proteinExistence type="predicted"/>
<protein>
    <submittedName>
        <fullName evidence="2">Uncharacterized protein</fullName>
    </submittedName>
</protein>
<comment type="caution">
    <text evidence="2">The sequence shown here is derived from an EMBL/GenBank/DDBJ whole genome shotgun (WGS) entry which is preliminary data.</text>
</comment>
<evidence type="ECO:0000313" key="2">
    <source>
        <dbReference type="EMBL" id="TNN60243.1"/>
    </source>
</evidence>
<feature type="compositionally biased region" description="Basic and acidic residues" evidence="1">
    <location>
        <begin position="58"/>
        <end position="94"/>
    </location>
</feature>
<accession>A0A4Z2H585</accession>
<dbReference type="Proteomes" id="UP000314294">
    <property type="component" value="Unassembled WGS sequence"/>
</dbReference>
<reference evidence="2 3" key="1">
    <citation type="submission" date="2019-03" db="EMBL/GenBank/DDBJ databases">
        <title>First draft genome of Liparis tanakae, snailfish: a comprehensive survey of snailfish specific genes.</title>
        <authorList>
            <person name="Kim W."/>
            <person name="Song I."/>
            <person name="Jeong J.-H."/>
            <person name="Kim D."/>
            <person name="Kim S."/>
            <person name="Ryu S."/>
            <person name="Song J.Y."/>
            <person name="Lee S.K."/>
        </authorList>
    </citation>
    <scope>NUCLEOTIDE SEQUENCE [LARGE SCALE GENOMIC DNA]</scope>
    <source>
        <tissue evidence="2">Muscle</tissue>
    </source>
</reference>
<dbReference type="AlphaFoldDB" id="A0A4Z2H585"/>
<evidence type="ECO:0000313" key="3">
    <source>
        <dbReference type="Proteomes" id="UP000314294"/>
    </source>
</evidence>
<sequence length="246" mass="27477">MTDVPSRPLLSAQPLWCIRQRYRCCQSALSLSPGLGWGFQGRARPGQMTSLPYVACGDDSRRADVSRPAALDEGRKEGKNRGMRGEKEEGDTKGKQHSARVQYFMSWSQPNSPHSHKHCTGGRDSGHAEAAARPHTLLHDSDMAPGAQRSWKMHPNDMVVFSVELSSIPSITHYVFVTSRGRLNIQIQGNISKGAMQKRNRRSLGTNPHLNRASLLFNLLYDASLSPAEETSQVRGWEAQRNSWRE</sequence>
<evidence type="ECO:0000256" key="1">
    <source>
        <dbReference type="SAM" id="MobiDB-lite"/>
    </source>
</evidence>
<dbReference type="EMBL" id="SRLO01000338">
    <property type="protein sequence ID" value="TNN60243.1"/>
    <property type="molecule type" value="Genomic_DNA"/>
</dbReference>
<gene>
    <name evidence="2" type="ORF">EYF80_029578</name>
</gene>
<keyword evidence="3" id="KW-1185">Reference proteome</keyword>
<name>A0A4Z2H585_9TELE</name>
<feature type="region of interest" description="Disordered" evidence="1">
    <location>
        <begin position="58"/>
        <end position="96"/>
    </location>
</feature>
<organism evidence="2 3">
    <name type="scientific">Liparis tanakae</name>
    <name type="common">Tanaka's snailfish</name>
    <dbReference type="NCBI Taxonomy" id="230148"/>
    <lineage>
        <taxon>Eukaryota</taxon>
        <taxon>Metazoa</taxon>
        <taxon>Chordata</taxon>
        <taxon>Craniata</taxon>
        <taxon>Vertebrata</taxon>
        <taxon>Euteleostomi</taxon>
        <taxon>Actinopterygii</taxon>
        <taxon>Neopterygii</taxon>
        <taxon>Teleostei</taxon>
        <taxon>Neoteleostei</taxon>
        <taxon>Acanthomorphata</taxon>
        <taxon>Eupercaria</taxon>
        <taxon>Perciformes</taxon>
        <taxon>Cottioidei</taxon>
        <taxon>Cottales</taxon>
        <taxon>Liparidae</taxon>
        <taxon>Liparis</taxon>
    </lineage>
</organism>